<keyword evidence="2" id="KW-0812">Transmembrane</keyword>
<dbReference type="InterPro" id="IPR010994">
    <property type="entry name" value="RuvA_2-like"/>
</dbReference>
<dbReference type="RefSeq" id="WP_252767041.1">
    <property type="nucleotide sequence ID" value="NZ_CP097119.1"/>
</dbReference>
<proteinExistence type="predicted"/>
<dbReference type="GO" id="GO:0015627">
    <property type="term" value="C:type II protein secretion system complex"/>
    <property type="evidence" value="ECO:0007669"/>
    <property type="project" value="TreeGrafter"/>
</dbReference>
<dbReference type="Gene3D" id="3.10.560.10">
    <property type="entry name" value="Outer membrane lipoprotein wza domain like"/>
    <property type="match status" value="1"/>
</dbReference>
<gene>
    <name evidence="4" type="ORF">M3M40_01505</name>
</gene>
<evidence type="ECO:0000313" key="4">
    <source>
        <dbReference type="EMBL" id="USS89491.1"/>
    </source>
</evidence>
<keyword evidence="2" id="KW-0472">Membrane</keyword>
<feature type="region of interest" description="Disordered" evidence="1">
    <location>
        <begin position="130"/>
        <end position="163"/>
    </location>
</feature>
<protein>
    <submittedName>
        <fullName evidence="4">ComEA family DNA-binding protein</fullName>
    </submittedName>
</protein>
<dbReference type="GO" id="GO:0015628">
    <property type="term" value="P:protein secretion by the type II secretion system"/>
    <property type="evidence" value="ECO:0007669"/>
    <property type="project" value="TreeGrafter"/>
</dbReference>
<dbReference type="Pfam" id="PF10531">
    <property type="entry name" value="SLBB"/>
    <property type="match status" value="1"/>
</dbReference>
<evidence type="ECO:0000259" key="3">
    <source>
        <dbReference type="SMART" id="SM00278"/>
    </source>
</evidence>
<reference evidence="4" key="1">
    <citation type="submission" date="2022-05" db="EMBL/GenBank/DDBJ databases">
        <authorList>
            <person name="Oliphant S.A."/>
            <person name="Watson-Haigh N.S."/>
            <person name="Sumby K.M."/>
            <person name="Gardner J.M."/>
            <person name="Jiranek V."/>
        </authorList>
    </citation>
    <scope>NUCLEOTIDE SEQUENCE</scope>
    <source>
        <strain evidence="4">KI4_B1</strain>
    </source>
</reference>
<dbReference type="PANTHER" id="PTHR21180:SF32">
    <property type="entry name" value="ENDONUCLEASE_EXONUCLEASE_PHOSPHATASE FAMILY DOMAIN-CONTAINING PROTEIN 1"/>
    <property type="match status" value="1"/>
</dbReference>
<accession>A0A9Q8ZXU8</accession>
<dbReference type="PANTHER" id="PTHR21180">
    <property type="entry name" value="ENDONUCLEASE/EXONUCLEASE/PHOSPHATASE FAMILY DOMAIN-CONTAINING PROTEIN 1"/>
    <property type="match status" value="1"/>
</dbReference>
<dbReference type="SMART" id="SM00278">
    <property type="entry name" value="HhH1"/>
    <property type="match status" value="2"/>
</dbReference>
<dbReference type="InterPro" id="IPR019554">
    <property type="entry name" value="Soluble_ligand-bd"/>
</dbReference>
<dbReference type="NCBIfam" id="TIGR00426">
    <property type="entry name" value="competence protein ComEA helix-hairpin-helix repeat region"/>
    <property type="match status" value="1"/>
</dbReference>
<dbReference type="Proteomes" id="UP001055911">
    <property type="component" value="Chromosome"/>
</dbReference>
<name>A0A9Q8ZXU8_9LACO</name>
<dbReference type="InterPro" id="IPR051675">
    <property type="entry name" value="Endo/Exo/Phosphatase_dom_1"/>
</dbReference>
<sequence length="223" mass="23239">MERISEWWEQLAWKWKGSLVGVGGLVGLLCVGIFWWSNQTATPAPAIKTTPATAVASKEKATAKPVKAKPTGNVVVDVKGAVKQPGVYQVAPDTRVDKIIQLAGGFLESADANQVNLAQKATDQTILYVPNQGEKPPVGPSNAQAGSASNAATPAGSGSTGKINLNQADATQLQSISGVGAKKAEKIIAYRQQTGSFKAVDDLKNVPGFGSKTVTQLQDSLTV</sequence>
<feature type="domain" description="Helix-hairpin-helix DNA-binding motif class 1" evidence="3">
    <location>
        <begin position="171"/>
        <end position="190"/>
    </location>
</feature>
<dbReference type="AlphaFoldDB" id="A0A9Q8ZXU8"/>
<feature type="compositionally biased region" description="Low complexity" evidence="1">
    <location>
        <begin position="140"/>
        <end position="161"/>
    </location>
</feature>
<keyword evidence="2" id="KW-1133">Transmembrane helix</keyword>
<dbReference type="Gene3D" id="1.10.150.280">
    <property type="entry name" value="AF1531-like domain"/>
    <property type="match status" value="1"/>
</dbReference>
<dbReference type="InterPro" id="IPR004509">
    <property type="entry name" value="Competence_ComEA_HhH"/>
</dbReference>
<dbReference type="GO" id="GO:0006281">
    <property type="term" value="P:DNA repair"/>
    <property type="evidence" value="ECO:0007669"/>
    <property type="project" value="InterPro"/>
</dbReference>
<dbReference type="EMBL" id="CP097119">
    <property type="protein sequence ID" value="USS89491.1"/>
    <property type="molecule type" value="Genomic_DNA"/>
</dbReference>
<feature type="domain" description="Helix-hairpin-helix DNA-binding motif class 1" evidence="3">
    <location>
        <begin position="201"/>
        <end position="220"/>
    </location>
</feature>
<evidence type="ECO:0000256" key="1">
    <source>
        <dbReference type="SAM" id="MobiDB-lite"/>
    </source>
</evidence>
<dbReference type="GO" id="GO:0003677">
    <property type="term" value="F:DNA binding"/>
    <property type="evidence" value="ECO:0007669"/>
    <property type="project" value="UniProtKB-KW"/>
</dbReference>
<dbReference type="SUPFAM" id="SSF47781">
    <property type="entry name" value="RuvA domain 2-like"/>
    <property type="match status" value="1"/>
</dbReference>
<organism evidence="4 5">
    <name type="scientific">Fructilactobacillus cliffordii</name>
    <dbReference type="NCBI Taxonomy" id="2940299"/>
    <lineage>
        <taxon>Bacteria</taxon>
        <taxon>Bacillati</taxon>
        <taxon>Bacillota</taxon>
        <taxon>Bacilli</taxon>
        <taxon>Lactobacillales</taxon>
        <taxon>Lactobacillaceae</taxon>
        <taxon>Fructilactobacillus</taxon>
    </lineage>
</organism>
<dbReference type="Pfam" id="PF12836">
    <property type="entry name" value="HHH_3"/>
    <property type="match status" value="1"/>
</dbReference>
<evidence type="ECO:0000313" key="5">
    <source>
        <dbReference type="Proteomes" id="UP001055911"/>
    </source>
</evidence>
<evidence type="ECO:0000256" key="2">
    <source>
        <dbReference type="SAM" id="Phobius"/>
    </source>
</evidence>
<feature type="transmembrane region" description="Helical" evidence="2">
    <location>
        <begin position="12"/>
        <end position="36"/>
    </location>
</feature>
<dbReference type="InterPro" id="IPR003583">
    <property type="entry name" value="Hlx-hairpin-Hlx_DNA-bd_motif"/>
</dbReference>
<keyword evidence="4" id="KW-0238">DNA-binding</keyword>
<keyword evidence="5" id="KW-1185">Reference proteome</keyword>